<dbReference type="Pfam" id="PF07679">
    <property type="entry name" value="I-set"/>
    <property type="match status" value="3"/>
</dbReference>
<dbReference type="GO" id="GO:0043025">
    <property type="term" value="C:neuronal cell body"/>
    <property type="evidence" value="ECO:0000318"/>
    <property type="project" value="GO_Central"/>
</dbReference>
<evidence type="ECO:0000256" key="3">
    <source>
        <dbReference type="ARBA" id="ARBA00023319"/>
    </source>
</evidence>
<evidence type="ECO:0000256" key="1">
    <source>
        <dbReference type="ARBA" id="ARBA00004496"/>
    </source>
</evidence>
<dbReference type="GO" id="GO:0008046">
    <property type="term" value="F:axon guidance receptor activity"/>
    <property type="evidence" value="ECO:0000318"/>
    <property type="project" value="GO_Central"/>
</dbReference>
<evidence type="ECO:0000259" key="4">
    <source>
        <dbReference type="PROSITE" id="PS50835"/>
    </source>
</evidence>
<dbReference type="GeneID" id="20215556"/>
<dbReference type="Pfam" id="PF13927">
    <property type="entry name" value="Ig_3"/>
    <property type="match status" value="1"/>
</dbReference>
<dbReference type="eggNOG" id="KOG0613">
    <property type="taxonomic scope" value="Eukaryota"/>
</dbReference>
<dbReference type="InterPro" id="IPR013783">
    <property type="entry name" value="Ig-like_fold"/>
</dbReference>
<reference evidence="6" key="3">
    <citation type="submission" date="2015-06" db="UniProtKB">
        <authorList>
            <consortium name="EnsemblMetazoa"/>
        </authorList>
    </citation>
    <scope>IDENTIFICATION</scope>
</reference>
<dbReference type="SUPFAM" id="SSF48726">
    <property type="entry name" value="Immunoglobulin"/>
    <property type="match status" value="4"/>
</dbReference>
<dbReference type="HOGENOM" id="CLU_051918_0_0_1"/>
<dbReference type="GO" id="GO:0030424">
    <property type="term" value="C:axon"/>
    <property type="evidence" value="ECO:0000318"/>
    <property type="project" value="GO_Central"/>
</dbReference>
<dbReference type="InterPro" id="IPR013098">
    <property type="entry name" value="Ig_I-set"/>
</dbReference>
<dbReference type="AlphaFoldDB" id="T1G3A8"/>
<keyword evidence="3" id="KW-0393">Immunoglobulin domain</keyword>
<dbReference type="PANTHER" id="PTHR47633">
    <property type="entry name" value="IMMUNOGLOBULIN"/>
    <property type="match status" value="1"/>
</dbReference>
<evidence type="ECO:0000313" key="7">
    <source>
        <dbReference type="Proteomes" id="UP000015101"/>
    </source>
</evidence>
<dbReference type="FunFam" id="2.60.40.10:FF:000425">
    <property type="entry name" value="Myosin light chain kinase"/>
    <property type="match status" value="1"/>
</dbReference>
<name>T1G3A8_HELRO</name>
<dbReference type="SMART" id="SM00408">
    <property type="entry name" value="IGc2"/>
    <property type="match status" value="3"/>
</dbReference>
<dbReference type="CTD" id="20215556"/>
<comment type="subcellular location">
    <subcellularLocation>
        <location evidence="1">Cytoplasm</location>
    </subcellularLocation>
</comment>
<dbReference type="InterPro" id="IPR003599">
    <property type="entry name" value="Ig_sub"/>
</dbReference>
<feature type="domain" description="Ig-like" evidence="4">
    <location>
        <begin position="204"/>
        <end position="292"/>
    </location>
</feature>
<proteinExistence type="predicted"/>
<dbReference type="RefSeq" id="XP_009016775.1">
    <property type="nucleotide sequence ID" value="XM_009018527.1"/>
</dbReference>
<dbReference type="PANTHER" id="PTHR47633:SF7">
    <property type="entry name" value="TITIN HOMOLOG"/>
    <property type="match status" value="1"/>
</dbReference>
<dbReference type="InterPro" id="IPR036179">
    <property type="entry name" value="Ig-like_dom_sf"/>
</dbReference>
<dbReference type="GO" id="GO:0005886">
    <property type="term" value="C:plasma membrane"/>
    <property type="evidence" value="ECO:0000318"/>
    <property type="project" value="GO_Central"/>
</dbReference>
<dbReference type="Gene3D" id="2.60.40.10">
    <property type="entry name" value="Immunoglobulins"/>
    <property type="match status" value="4"/>
</dbReference>
<dbReference type="PROSITE" id="PS50835">
    <property type="entry name" value="IG_LIKE"/>
    <property type="match status" value="3"/>
</dbReference>
<dbReference type="OMA" id="HRIVHEK"/>
<dbReference type="KEGG" id="hro:HELRODRAFT_78348"/>
<reference evidence="7" key="1">
    <citation type="submission" date="2012-12" db="EMBL/GenBank/DDBJ databases">
        <authorList>
            <person name="Hellsten U."/>
            <person name="Grimwood J."/>
            <person name="Chapman J.A."/>
            <person name="Shapiro H."/>
            <person name="Aerts A."/>
            <person name="Otillar R.P."/>
            <person name="Terry A.Y."/>
            <person name="Boore J.L."/>
            <person name="Simakov O."/>
            <person name="Marletaz F."/>
            <person name="Cho S.-J."/>
            <person name="Edsinger-Gonzales E."/>
            <person name="Havlak P."/>
            <person name="Kuo D.-H."/>
            <person name="Larsson T."/>
            <person name="Lv J."/>
            <person name="Arendt D."/>
            <person name="Savage R."/>
            <person name="Osoegawa K."/>
            <person name="de Jong P."/>
            <person name="Lindberg D.R."/>
            <person name="Seaver E.C."/>
            <person name="Weisblat D.A."/>
            <person name="Putnam N.H."/>
            <person name="Grigoriev I.V."/>
            <person name="Rokhsar D.S."/>
        </authorList>
    </citation>
    <scope>NUCLEOTIDE SEQUENCE</scope>
</reference>
<feature type="domain" description="Ig-like" evidence="4">
    <location>
        <begin position="1"/>
        <end position="91"/>
    </location>
</feature>
<organism evidence="6 7">
    <name type="scientific">Helobdella robusta</name>
    <name type="common">Californian leech</name>
    <dbReference type="NCBI Taxonomy" id="6412"/>
    <lineage>
        <taxon>Eukaryota</taxon>
        <taxon>Metazoa</taxon>
        <taxon>Spiralia</taxon>
        <taxon>Lophotrochozoa</taxon>
        <taxon>Annelida</taxon>
        <taxon>Clitellata</taxon>
        <taxon>Hirudinea</taxon>
        <taxon>Rhynchobdellida</taxon>
        <taxon>Glossiphoniidae</taxon>
        <taxon>Helobdella</taxon>
    </lineage>
</organism>
<dbReference type="InterPro" id="IPR003598">
    <property type="entry name" value="Ig_sub2"/>
</dbReference>
<dbReference type="InParanoid" id="T1G3A8"/>
<keyword evidence="2" id="KW-0963">Cytoplasm</keyword>
<dbReference type="GO" id="GO:0005737">
    <property type="term" value="C:cytoplasm"/>
    <property type="evidence" value="ECO:0007669"/>
    <property type="project" value="UniProtKB-SubCell"/>
</dbReference>
<gene>
    <name evidence="6" type="primary">20215556</name>
    <name evidence="5" type="ORF">HELRODRAFT_78348</name>
</gene>
<accession>T1G3A8</accession>
<evidence type="ECO:0000313" key="6">
    <source>
        <dbReference type="EnsemblMetazoa" id="HelroP78348"/>
    </source>
</evidence>
<dbReference type="EMBL" id="AMQM01003944">
    <property type="status" value="NOT_ANNOTATED_CDS"/>
    <property type="molecule type" value="Genomic_DNA"/>
</dbReference>
<reference evidence="5 7" key="2">
    <citation type="journal article" date="2013" name="Nature">
        <title>Insights into bilaterian evolution from three spiralian genomes.</title>
        <authorList>
            <person name="Simakov O."/>
            <person name="Marletaz F."/>
            <person name="Cho S.J."/>
            <person name="Edsinger-Gonzales E."/>
            <person name="Havlak P."/>
            <person name="Hellsten U."/>
            <person name="Kuo D.H."/>
            <person name="Larsson T."/>
            <person name="Lv J."/>
            <person name="Arendt D."/>
            <person name="Savage R."/>
            <person name="Osoegawa K."/>
            <person name="de Jong P."/>
            <person name="Grimwood J."/>
            <person name="Chapman J.A."/>
            <person name="Shapiro H."/>
            <person name="Aerts A."/>
            <person name="Otillar R.P."/>
            <person name="Terry A.Y."/>
            <person name="Boore J.L."/>
            <person name="Grigoriev I.V."/>
            <person name="Lindberg D.R."/>
            <person name="Seaver E.C."/>
            <person name="Weisblat D.A."/>
            <person name="Putnam N.H."/>
            <person name="Rokhsar D.S."/>
        </authorList>
    </citation>
    <scope>NUCLEOTIDE SEQUENCE</scope>
</reference>
<sequence>PIFTEALRDQQVKEGTKVVLSVKFSGEPAPQIKWLRNDGQIIPSSSFKIVVDHGYSALEIKEFFPEDAGLYTVVARNLGGETRTSCHLDIEGLSLSSGIPGSQVPCKPKFVDFLQNKDVQEGSRAHFKFHVSGKPVPEITWYKNGVEVRPDKNHDIIKKEALVQLIIRHATQEDTGRYVCVAKNEGGQVQSSAQLNVKAPQEPPRFLDRLQSTSVREGDTVKLSVRVTGKPEPEVTWFRQGQQIMNTKDFQISKSGDEHILLIPEVFGEDQGKITVKATNSAGQSQCTADLNVEALPNPFPPEFSVPLSDQVIQEGNPVSFMTEASGFPYPQYIWQKDGRALDSYKDCSRYNVEQNGSRLVNLWIGWMVARFWSCPFNTY</sequence>
<protein>
    <recommendedName>
        <fullName evidence="4">Ig-like domain-containing protein</fullName>
    </recommendedName>
</protein>
<dbReference type="STRING" id="6412.T1G3A8"/>
<feature type="domain" description="Ig-like" evidence="4">
    <location>
        <begin position="108"/>
        <end position="196"/>
    </location>
</feature>
<dbReference type="SMART" id="SM00409">
    <property type="entry name" value="IG"/>
    <property type="match status" value="3"/>
</dbReference>
<dbReference type="GO" id="GO:0007156">
    <property type="term" value="P:homophilic cell adhesion via plasma membrane adhesion molecules"/>
    <property type="evidence" value="ECO:0000318"/>
    <property type="project" value="GO_Central"/>
</dbReference>
<dbReference type="FunFam" id="2.60.40.10:FF:000612">
    <property type="entry name" value="palladin isoform X1"/>
    <property type="match status" value="2"/>
</dbReference>
<dbReference type="OrthoDB" id="6612025at2759"/>
<dbReference type="EMBL" id="KB096411">
    <property type="protein sequence ID" value="ESO04842.1"/>
    <property type="molecule type" value="Genomic_DNA"/>
</dbReference>
<evidence type="ECO:0000313" key="5">
    <source>
        <dbReference type="EMBL" id="ESO04842.1"/>
    </source>
</evidence>
<dbReference type="GO" id="GO:0050808">
    <property type="term" value="P:synapse organization"/>
    <property type="evidence" value="ECO:0000318"/>
    <property type="project" value="GO_Central"/>
</dbReference>
<dbReference type="EnsemblMetazoa" id="HelroT78348">
    <property type="protein sequence ID" value="HelroP78348"/>
    <property type="gene ID" value="HelroG78348"/>
</dbReference>
<dbReference type="Proteomes" id="UP000015101">
    <property type="component" value="Unassembled WGS sequence"/>
</dbReference>
<keyword evidence="7" id="KW-1185">Reference proteome</keyword>
<evidence type="ECO:0000256" key="2">
    <source>
        <dbReference type="ARBA" id="ARBA00022490"/>
    </source>
</evidence>
<dbReference type="InterPro" id="IPR007110">
    <property type="entry name" value="Ig-like_dom"/>
</dbReference>